<accession>A0AA50HJZ2</accession>
<evidence type="ECO:0000313" key="2">
    <source>
        <dbReference type="Proteomes" id="UP001228139"/>
    </source>
</evidence>
<dbReference type="EMBL" id="CP132353">
    <property type="protein sequence ID" value="WLS77853.1"/>
    <property type="molecule type" value="Genomic_DNA"/>
</dbReference>
<dbReference type="Proteomes" id="UP001228139">
    <property type="component" value="Chromosome"/>
</dbReference>
<reference evidence="1 2" key="1">
    <citation type="submission" date="2023-07" db="EMBL/GenBank/DDBJ databases">
        <title>Pathogenic bacteria of pear tree diseases.</title>
        <authorList>
            <person name="Zhang Z."/>
            <person name="He L."/>
            <person name="Huang R."/>
        </authorList>
    </citation>
    <scope>NUCLEOTIDE SEQUENCE [LARGE SCALE GENOMIC DNA]</scope>
    <source>
        <strain evidence="1 2">DE2</strain>
    </source>
</reference>
<proteinExistence type="predicted"/>
<dbReference type="RefSeq" id="WP_306207134.1">
    <property type="nucleotide sequence ID" value="NZ_CP132353.1"/>
</dbReference>
<dbReference type="KEGG" id="epi:Q3V30_15450"/>
<gene>
    <name evidence="1" type="ORF">Q3V30_15450</name>
</gene>
<evidence type="ECO:0000313" key="1">
    <source>
        <dbReference type="EMBL" id="WLS77853.1"/>
    </source>
</evidence>
<sequence>MTFKSLSSSDSAQTDYAQQMKNIQMKSQQDMLEKMKTDFTNYLTNAVADASSKESTAASQSKLQF</sequence>
<name>A0AA50HJZ2_9GAMM</name>
<dbReference type="AlphaFoldDB" id="A0AA50HJZ2"/>
<protein>
    <submittedName>
        <fullName evidence="1">Uncharacterized protein</fullName>
    </submittedName>
</protein>
<keyword evidence="2" id="KW-1185">Reference proteome</keyword>
<organism evidence="1 2">
    <name type="scientific">Erwinia pyri</name>
    <dbReference type="NCBI Taxonomy" id="3062598"/>
    <lineage>
        <taxon>Bacteria</taxon>
        <taxon>Pseudomonadati</taxon>
        <taxon>Pseudomonadota</taxon>
        <taxon>Gammaproteobacteria</taxon>
        <taxon>Enterobacterales</taxon>
        <taxon>Erwiniaceae</taxon>
        <taxon>Erwinia</taxon>
    </lineage>
</organism>